<reference evidence="1" key="1">
    <citation type="journal article" date="2020" name="Stud. Mycol.">
        <title>101 Dothideomycetes genomes: a test case for predicting lifestyles and emergence of pathogens.</title>
        <authorList>
            <person name="Haridas S."/>
            <person name="Albert R."/>
            <person name="Binder M."/>
            <person name="Bloem J."/>
            <person name="Labutti K."/>
            <person name="Salamov A."/>
            <person name="Andreopoulos B."/>
            <person name="Baker S."/>
            <person name="Barry K."/>
            <person name="Bills G."/>
            <person name="Bluhm B."/>
            <person name="Cannon C."/>
            <person name="Castanera R."/>
            <person name="Culley D."/>
            <person name="Daum C."/>
            <person name="Ezra D."/>
            <person name="Gonzalez J."/>
            <person name="Henrissat B."/>
            <person name="Kuo A."/>
            <person name="Liang C."/>
            <person name="Lipzen A."/>
            <person name="Lutzoni F."/>
            <person name="Magnuson J."/>
            <person name="Mondo S."/>
            <person name="Nolan M."/>
            <person name="Ohm R."/>
            <person name="Pangilinan J."/>
            <person name="Park H.-J."/>
            <person name="Ramirez L."/>
            <person name="Alfaro M."/>
            <person name="Sun H."/>
            <person name="Tritt A."/>
            <person name="Yoshinaga Y."/>
            <person name="Zwiers L.-H."/>
            <person name="Turgeon B."/>
            <person name="Goodwin S."/>
            <person name="Spatafora J."/>
            <person name="Crous P."/>
            <person name="Grigoriev I."/>
        </authorList>
    </citation>
    <scope>NUCLEOTIDE SEQUENCE</scope>
    <source>
        <strain evidence="1">SCOH1-5</strain>
    </source>
</reference>
<organism evidence="1 2">
    <name type="scientific">Cercospora zeae-maydis SCOH1-5</name>
    <dbReference type="NCBI Taxonomy" id="717836"/>
    <lineage>
        <taxon>Eukaryota</taxon>
        <taxon>Fungi</taxon>
        <taxon>Dikarya</taxon>
        <taxon>Ascomycota</taxon>
        <taxon>Pezizomycotina</taxon>
        <taxon>Dothideomycetes</taxon>
        <taxon>Dothideomycetidae</taxon>
        <taxon>Mycosphaerellales</taxon>
        <taxon>Mycosphaerellaceae</taxon>
        <taxon>Cercospora</taxon>
    </lineage>
</organism>
<gene>
    <name evidence="1" type="ORF">CERZMDRAFT_82895</name>
</gene>
<dbReference type="Proteomes" id="UP000799539">
    <property type="component" value="Unassembled WGS sequence"/>
</dbReference>
<sequence>MPLQVPAARSASAPARVAGTVRQPVFPSSTAAVIGPRHVTAGAPAQQTSNSMTSLCAGADPILRWQTCFLRELASSPHRANGRAAPCSFADYSGDKTKTPCNDYLTSRAESHARMGPRFGNIALALIRPTLKLATPRQWLAVATAVESAPRTGLPAVAQRVHNTQHVISQCLNGPNPLSGTNLRSVHSMRCHM</sequence>
<dbReference type="AlphaFoldDB" id="A0A6A6FNP3"/>
<accession>A0A6A6FNP3</accession>
<keyword evidence="2" id="KW-1185">Reference proteome</keyword>
<evidence type="ECO:0000313" key="1">
    <source>
        <dbReference type="EMBL" id="KAF2215021.1"/>
    </source>
</evidence>
<proteinExistence type="predicted"/>
<evidence type="ECO:0000313" key="2">
    <source>
        <dbReference type="Proteomes" id="UP000799539"/>
    </source>
</evidence>
<protein>
    <submittedName>
        <fullName evidence="1">Uncharacterized protein</fullName>
    </submittedName>
</protein>
<name>A0A6A6FNP3_9PEZI</name>
<dbReference type="EMBL" id="ML992667">
    <property type="protein sequence ID" value="KAF2215021.1"/>
    <property type="molecule type" value="Genomic_DNA"/>
</dbReference>